<evidence type="ECO:0000313" key="2">
    <source>
        <dbReference type="EMBL" id="CAI9173387.1"/>
    </source>
</evidence>
<feature type="region of interest" description="Disordered" evidence="1">
    <location>
        <begin position="1"/>
        <end position="23"/>
    </location>
</feature>
<dbReference type="EMBL" id="OX459969">
    <property type="protein sequence ID" value="CAI9173387.1"/>
    <property type="molecule type" value="Genomic_DNA"/>
</dbReference>
<dbReference type="Proteomes" id="UP001176941">
    <property type="component" value="Chromosome 33"/>
</dbReference>
<evidence type="ECO:0000256" key="1">
    <source>
        <dbReference type="SAM" id="MobiDB-lite"/>
    </source>
</evidence>
<name>A0ABN8ZHJ6_RANTA</name>
<evidence type="ECO:0000313" key="3">
    <source>
        <dbReference type="Proteomes" id="UP001176941"/>
    </source>
</evidence>
<proteinExistence type="predicted"/>
<organism evidence="2 3">
    <name type="scientific">Rangifer tarandus platyrhynchus</name>
    <name type="common">Svalbard reindeer</name>
    <dbReference type="NCBI Taxonomy" id="3082113"/>
    <lineage>
        <taxon>Eukaryota</taxon>
        <taxon>Metazoa</taxon>
        <taxon>Chordata</taxon>
        <taxon>Craniata</taxon>
        <taxon>Vertebrata</taxon>
        <taxon>Euteleostomi</taxon>
        <taxon>Mammalia</taxon>
        <taxon>Eutheria</taxon>
        <taxon>Laurasiatheria</taxon>
        <taxon>Artiodactyla</taxon>
        <taxon>Ruminantia</taxon>
        <taxon>Pecora</taxon>
        <taxon>Cervidae</taxon>
        <taxon>Odocoileinae</taxon>
        <taxon>Rangifer</taxon>
    </lineage>
</organism>
<sequence length="134" mass="13747">MPAPPSQPATEGPGAALACVPPGGNTALPGSLQTLWEAPPGAAGQRPFLKVARREATSPFSRILPVCWCLGPKGWVGPGLERSGPWPLTTGQRLPGRGGIEWANRGAPRCACRPPAAHLSPGARPNLTEGLPAP</sequence>
<protein>
    <submittedName>
        <fullName evidence="2">Uncharacterized protein</fullName>
    </submittedName>
</protein>
<keyword evidence="3" id="KW-1185">Reference proteome</keyword>
<reference evidence="2" key="1">
    <citation type="submission" date="2023-04" db="EMBL/GenBank/DDBJ databases">
        <authorList>
            <consortium name="ELIXIR-Norway"/>
        </authorList>
    </citation>
    <scope>NUCLEOTIDE SEQUENCE [LARGE SCALE GENOMIC DNA]</scope>
</reference>
<accession>A0ABN8ZHJ6</accession>
<gene>
    <name evidence="2" type="ORF">MRATA1EN1_LOCUS22349</name>
</gene>